<dbReference type="Pfam" id="PF13426">
    <property type="entry name" value="PAS_9"/>
    <property type="match status" value="1"/>
</dbReference>
<sequence>MKKLQQSALRISLIYLAFASFWILFSDGIVLWLAGDTRRLAEWQTAKGLLFVAASSALLYSLIRLNLGRVTQLLKARLNHESRLRQAAAVFESTQEGVLVADKNNRIVHVNPAFSRITGYAAKEVLGQNPSLLKSGRHDRQFYEEMWQTLQRQGFWSGEVWNRRKSGEVYPQWHCIRVIHDEAGVPSHYVAVFSDLSAIRHSQSELNHLANYDPLTDLPNRLLFSERIEQALQRQQPDRPGGALLLIDLDHFKHINESLGHSVGDQLLKAVAERFANLQSGSTTLARLGGDEFGLLCEDLDQAAQAGAKAQRLLDLMSAPFNLNGQEFFIGASVGISLFPTDGQNVDQLLRNADSALFKAKSSGRESYAFYTQELTQQARQRIELAAALRHALENDELRVYYQPIHDLESGRVVGVESLVRWEHPERGLVPPGEFIPIAEEGGLIGAIDLWVLEQACRQMRQWQQTGIMLQFIAVNISSRLFGRAELDARVAQVLEETGLSPSCLELEVTESAVMDNPDAALELLERLHRLGVRLSIDDFGTGYSSLQRLKRLPVHKLKIDQGFVAGLPDDSEDAAITRAVIGLAHNLGLSVLAEGIEQPEQALFLLQHRCELGQGYWFGRPQPAERLRLKPHPLPAFWADNI</sequence>
<dbReference type="PROSITE" id="PS50112">
    <property type="entry name" value="PAS"/>
    <property type="match status" value="1"/>
</dbReference>
<dbReference type="InterPro" id="IPR000160">
    <property type="entry name" value="GGDEF_dom"/>
</dbReference>
<dbReference type="PROSITE" id="PS50887">
    <property type="entry name" value="GGDEF"/>
    <property type="match status" value="1"/>
</dbReference>
<keyword evidence="3" id="KW-1133">Transmembrane helix</keyword>
<dbReference type="Pfam" id="PF00563">
    <property type="entry name" value="EAL"/>
    <property type="match status" value="1"/>
</dbReference>
<dbReference type="NCBIfam" id="NF045675">
    <property type="entry name" value="PhdiestaseDibA"/>
    <property type="match status" value="1"/>
</dbReference>
<dbReference type="FunFam" id="3.20.20.450:FF:000001">
    <property type="entry name" value="Cyclic di-GMP phosphodiesterase yahA"/>
    <property type="match status" value="1"/>
</dbReference>
<evidence type="ECO:0000256" key="3">
    <source>
        <dbReference type="SAM" id="Phobius"/>
    </source>
</evidence>
<feature type="transmembrane region" description="Helical" evidence="3">
    <location>
        <begin position="12"/>
        <end position="34"/>
    </location>
</feature>
<dbReference type="NCBIfam" id="TIGR00229">
    <property type="entry name" value="sensory_box"/>
    <property type="match status" value="1"/>
</dbReference>
<dbReference type="SMART" id="SM00267">
    <property type="entry name" value="GGDEF"/>
    <property type="match status" value="1"/>
</dbReference>
<evidence type="ECO:0000256" key="2">
    <source>
        <dbReference type="ARBA" id="ARBA00022636"/>
    </source>
</evidence>
<dbReference type="SUPFAM" id="SSF55073">
    <property type="entry name" value="Nucleotide cyclase"/>
    <property type="match status" value="1"/>
</dbReference>
<dbReference type="Gene3D" id="3.30.450.20">
    <property type="entry name" value="PAS domain"/>
    <property type="match status" value="1"/>
</dbReference>
<dbReference type="Gene3D" id="3.20.20.450">
    <property type="entry name" value="EAL domain"/>
    <property type="match status" value="1"/>
</dbReference>
<dbReference type="SMART" id="SM00052">
    <property type="entry name" value="EAL"/>
    <property type="match status" value="1"/>
</dbReference>
<proteinExistence type="predicted"/>
<evidence type="ECO:0000259" key="6">
    <source>
        <dbReference type="PROSITE" id="PS50887"/>
    </source>
</evidence>
<dbReference type="SUPFAM" id="SSF55785">
    <property type="entry name" value="PYP-like sensor domain (PAS domain)"/>
    <property type="match status" value="1"/>
</dbReference>
<dbReference type="SMART" id="SM00091">
    <property type="entry name" value="PAS"/>
    <property type="match status" value="1"/>
</dbReference>
<dbReference type="InterPro" id="IPR052155">
    <property type="entry name" value="Biofilm_reg_signaling"/>
</dbReference>
<dbReference type="RefSeq" id="WP_244505999.1">
    <property type="nucleotide sequence ID" value="NZ_FNFD01000013.1"/>
</dbReference>
<accession>A0A1G9GIP3</accession>
<dbReference type="AlphaFoldDB" id="A0A1G9GIP3"/>
<dbReference type="InterPro" id="IPR035965">
    <property type="entry name" value="PAS-like_dom_sf"/>
</dbReference>
<evidence type="ECO:0000259" key="4">
    <source>
        <dbReference type="PROSITE" id="PS50112"/>
    </source>
</evidence>
<dbReference type="PANTHER" id="PTHR44757:SF2">
    <property type="entry name" value="BIOFILM ARCHITECTURE MAINTENANCE PROTEIN MBAA"/>
    <property type="match status" value="1"/>
</dbReference>
<dbReference type="CDD" id="cd01948">
    <property type="entry name" value="EAL"/>
    <property type="match status" value="1"/>
</dbReference>
<dbReference type="InterPro" id="IPR029787">
    <property type="entry name" value="Nucleotide_cyclase"/>
</dbReference>
<feature type="domain" description="PAS" evidence="4">
    <location>
        <begin position="83"/>
        <end position="129"/>
    </location>
</feature>
<organism evidence="7 8">
    <name type="scientific">Pseudomonas indica</name>
    <dbReference type="NCBI Taxonomy" id="137658"/>
    <lineage>
        <taxon>Bacteria</taxon>
        <taxon>Pseudomonadati</taxon>
        <taxon>Pseudomonadota</taxon>
        <taxon>Gammaproteobacteria</taxon>
        <taxon>Pseudomonadales</taxon>
        <taxon>Pseudomonadaceae</taxon>
        <taxon>Pseudomonas</taxon>
    </lineage>
</organism>
<evidence type="ECO:0000256" key="1">
    <source>
        <dbReference type="ARBA" id="ARBA00012282"/>
    </source>
</evidence>
<dbReference type="Gene3D" id="3.30.70.270">
    <property type="match status" value="1"/>
</dbReference>
<dbReference type="PROSITE" id="PS50883">
    <property type="entry name" value="EAL"/>
    <property type="match status" value="1"/>
</dbReference>
<dbReference type="InterPro" id="IPR035919">
    <property type="entry name" value="EAL_sf"/>
</dbReference>
<keyword evidence="8" id="KW-1185">Reference proteome</keyword>
<feature type="domain" description="GGDEF" evidence="6">
    <location>
        <begin position="240"/>
        <end position="373"/>
    </location>
</feature>
<dbReference type="InterPro" id="IPR000014">
    <property type="entry name" value="PAS"/>
</dbReference>
<evidence type="ECO:0000259" key="5">
    <source>
        <dbReference type="PROSITE" id="PS50883"/>
    </source>
</evidence>
<reference evidence="7 8" key="1">
    <citation type="submission" date="2016-10" db="EMBL/GenBank/DDBJ databases">
        <authorList>
            <person name="de Groot N.N."/>
        </authorList>
    </citation>
    <scope>NUCLEOTIDE SEQUENCE [LARGE SCALE GENOMIC DNA]</scope>
    <source>
        <strain evidence="7 8">JCM 21544</strain>
    </source>
</reference>
<dbReference type="SUPFAM" id="SSF141868">
    <property type="entry name" value="EAL domain-like"/>
    <property type="match status" value="1"/>
</dbReference>
<evidence type="ECO:0000313" key="7">
    <source>
        <dbReference type="EMBL" id="SDL00375.1"/>
    </source>
</evidence>
<feature type="domain" description="EAL" evidence="5">
    <location>
        <begin position="382"/>
        <end position="636"/>
    </location>
</feature>
<dbReference type="Pfam" id="PF00990">
    <property type="entry name" value="GGDEF"/>
    <property type="match status" value="1"/>
</dbReference>
<dbReference type="STRING" id="137658.SAMN05216186_11338"/>
<dbReference type="EMBL" id="FNFD01000013">
    <property type="protein sequence ID" value="SDL00375.1"/>
    <property type="molecule type" value="Genomic_DNA"/>
</dbReference>
<gene>
    <name evidence="7" type="ORF">SAMN05216186_11338</name>
</gene>
<keyword evidence="3" id="KW-0472">Membrane</keyword>
<name>A0A1G9GIP3_9PSED</name>
<dbReference type="Proteomes" id="UP000198706">
    <property type="component" value="Unassembled WGS sequence"/>
</dbReference>
<keyword evidence="3" id="KW-0812">Transmembrane</keyword>
<dbReference type="InterPro" id="IPR001633">
    <property type="entry name" value="EAL_dom"/>
</dbReference>
<dbReference type="EC" id="3.1.4.52" evidence="1"/>
<evidence type="ECO:0000313" key="8">
    <source>
        <dbReference type="Proteomes" id="UP000198706"/>
    </source>
</evidence>
<dbReference type="NCBIfam" id="TIGR00254">
    <property type="entry name" value="GGDEF"/>
    <property type="match status" value="1"/>
</dbReference>
<dbReference type="PANTHER" id="PTHR44757">
    <property type="entry name" value="DIGUANYLATE CYCLASE DGCP"/>
    <property type="match status" value="1"/>
</dbReference>
<dbReference type="CDD" id="cd00130">
    <property type="entry name" value="PAS"/>
    <property type="match status" value="1"/>
</dbReference>
<dbReference type="CDD" id="cd01949">
    <property type="entry name" value="GGDEF"/>
    <property type="match status" value="1"/>
</dbReference>
<protein>
    <recommendedName>
        <fullName evidence="1">cyclic-guanylate-specific phosphodiesterase</fullName>
        <ecNumber evidence="1">3.1.4.52</ecNumber>
    </recommendedName>
</protein>
<dbReference type="GO" id="GO:0071111">
    <property type="term" value="F:cyclic-guanylate-specific phosphodiesterase activity"/>
    <property type="evidence" value="ECO:0007669"/>
    <property type="project" value="UniProtKB-EC"/>
</dbReference>
<dbReference type="InterPro" id="IPR043128">
    <property type="entry name" value="Rev_trsase/Diguanyl_cyclase"/>
</dbReference>
<keyword evidence="2" id="KW-0973">c-di-GMP</keyword>